<organism evidence="1 2">
    <name type="scientific">Helicobacter magdeburgensis</name>
    <dbReference type="NCBI Taxonomy" id="471858"/>
    <lineage>
        <taxon>Bacteria</taxon>
        <taxon>Pseudomonadati</taxon>
        <taxon>Campylobacterota</taxon>
        <taxon>Epsilonproteobacteria</taxon>
        <taxon>Campylobacterales</taxon>
        <taxon>Helicobacteraceae</taxon>
        <taxon>Helicobacter</taxon>
    </lineage>
</organism>
<reference evidence="1 2" key="1">
    <citation type="journal article" date="2014" name="Genome Announc.">
        <title>Draft genome sequences of eight enterohepatic helicobacter species isolated from both laboratory and wild rodents.</title>
        <authorList>
            <person name="Sheh A."/>
            <person name="Shen Z."/>
            <person name="Fox J.G."/>
        </authorList>
    </citation>
    <scope>NUCLEOTIDE SEQUENCE [LARGE SCALE GENOMIC DNA]</scope>
    <source>
        <strain evidence="1 2">MIT 96-1001</strain>
    </source>
</reference>
<accession>A0A4U8T1W1</accession>
<proteinExistence type="predicted"/>
<evidence type="ECO:0000313" key="2">
    <source>
        <dbReference type="Proteomes" id="UP000029921"/>
    </source>
</evidence>
<keyword evidence="2" id="KW-1185">Reference proteome</keyword>
<protein>
    <submittedName>
        <fullName evidence="1">Uncharacterized protein</fullName>
    </submittedName>
</protein>
<dbReference type="RefSeq" id="WP_034587994.1">
    <property type="nucleotide sequence ID" value="NZ_JRPE02000002.1"/>
</dbReference>
<dbReference type="Proteomes" id="UP000029921">
    <property type="component" value="Unassembled WGS sequence"/>
</dbReference>
<dbReference type="AlphaFoldDB" id="A0A4U8T1W1"/>
<sequence length="63" mass="7579">MDSLIIKKEDIGHVKFYPEDDGYETIKELPNAEVFYEYTENEYVVFYTFNKHKAKHYKPRKGA</sequence>
<dbReference type="EMBL" id="JRPE02000002">
    <property type="protein sequence ID" value="TLD93386.1"/>
    <property type="molecule type" value="Genomic_DNA"/>
</dbReference>
<name>A0A4U8T1W1_9HELI</name>
<comment type="caution">
    <text evidence="1">The sequence shown here is derived from an EMBL/GenBank/DDBJ whole genome shotgun (WGS) entry which is preliminary data.</text>
</comment>
<gene>
    <name evidence="1" type="ORF">LS74_001250</name>
</gene>
<evidence type="ECO:0000313" key="1">
    <source>
        <dbReference type="EMBL" id="TLD93386.1"/>
    </source>
</evidence>